<dbReference type="Proteomes" id="UP001597100">
    <property type="component" value="Unassembled WGS sequence"/>
</dbReference>
<feature type="domain" description="Calcineurin-like phosphoesterase" evidence="3">
    <location>
        <begin position="68"/>
        <end position="244"/>
    </location>
</feature>
<evidence type="ECO:0000259" key="3">
    <source>
        <dbReference type="Pfam" id="PF00149"/>
    </source>
</evidence>
<dbReference type="Pfam" id="PF00149">
    <property type="entry name" value="Metallophos"/>
    <property type="match status" value="1"/>
</dbReference>
<name>A0ABW3ICS1_9FLAO</name>
<accession>A0ABW3ICS1</accession>
<keyword evidence="1" id="KW-0732">Signal</keyword>
<dbReference type="EMBL" id="JBHTJP010000032">
    <property type="protein sequence ID" value="MFD0975766.1"/>
    <property type="molecule type" value="Genomic_DNA"/>
</dbReference>
<evidence type="ECO:0000256" key="1">
    <source>
        <dbReference type="ARBA" id="ARBA00022729"/>
    </source>
</evidence>
<sequence>MEKNNIFLTLLVFIVFSACSTYNTPKYKDGEPKEDFGYPQDKNIEKSFYLLGDGGYSIPGGTSEGLLAFKTYLDSVKQVGNYTIFLGDNIYPDGMDKEGAPDRERSEYRIDAQLDAVEGYDGEIIFIPGNHDWYNEGIPGLKREKEYLEESLEREDVLLPEPGCPLKSIEISDKIQLIILDSQWYLTNWDNHPTVNDNCEIKTREALLLEVESELKKNQTKTVVFAIHHPLYTNGVHGGSYNFNQHLYPSQKKIPVPILGSLVMLIRTSGGVSIQDTQNLRYKTLVQRLETITKRWGNVVFVSGHEHSLQYIEEDGIKQIVSGSGSKASYVNLSSNGLFAIEGQGFTVLDVFEDGSTWVSYYGSFDSKPKLLYQKEVFEAPKPFNIDTLPKTFPKYFEASVYKPEETDKTDVYESVWGDRYREIYGTKIKAEVVDLDTLFGGLEVVRTGGGHQTRSLRFKDKNGRDYNLRAIKKSAVQFLQTVAFKDASVESDFKNTIAENVIEDFYTSAHPYGFMVIPTLSQAAGIYHTNPKLYYVPKQKALGPYNREYGDELYMIVERPEENWTGYESFGAPDHDIESTSGVFERLRRDEKYTLDEASYIRARVFDMLIGDWDRHQDQWRWSEFEDEEGNHTFRPIPRDRDQVFSNFDGAFLATLRGLTGIANQFALYDEDILDVRWFNSAALGLDRSLLQNTGREEWIKQAEFIQQHVTDEVIEEAFSKLPPETKGESSESIMKKLKGRRGNIVDIVKRYYEVLAKNSIVTGTDKDDHILVERLSEGKTKVTVYRIKDGEKADVVSSRVYEPEFTEEIWVYGLDDDDIFEVIGVSEAPIRTRLIGGQNNDIYRIEQGKNLFAYDQQSKPNTVEKNIGGKITFTDDYEVNVFDKDRKIYSSTRIVPAIGYNPDDGMKVGLRASFTKFGFRRNPYTVQHSLSGGYYFATKGFDVYYDGVFANVFGDYNLAVGGHFTSPAFTRNFFGYGNETKNPEDELSKDYNRIRLSRVGGEIGVVRESPFGSFFKYMASFEGVEVENTEDRFISEEYSRDKNIFERIYYFGLEGTYRYESYDNVLNPTNGMKFELNVGGKMNARETEEVFGYIKPYLGFYRSIGRAQKFVLNPRIQAEINIGDDFQFYDAATLGANNGLRGFRLQRFTGESAFATGADLRYSFDQFKTPILPIQIGVFAGYDVGRIWQDGENSSIWHDSYGGGFWITSAQAISGRFNFFSGGEGWRFSFGFGLNF</sequence>
<gene>
    <name evidence="4" type="ORF">ACFQ1G_03085</name>
</gene>
<dbReference type="InterPro" id="IPR051558">
    <property type="entry name" value="Metallophosphoesterase_PAP"/>
</dbReference>
<dbReference type="RefSeq" id="WP_380736805.1">
    <property type="nucleotide sequence ID" value="NZ_JBHTJP010000032.1"/>
</dbReference>
<dbReference type="SUPFAM" id="SSF56300">
    <property type="entry name" value="Metallo-dependent phosphatases"/>
    <property type="match status" value="1"/>
</dbReference>
<reference evidence="5" key="1">
    <citation type="journal article" date="2019" name="Int. J. Syst. Evol. Microbiol.">
        <title>The Global Catalogue of Microorganisms (GCM) 10K type strain sequencing project: providing services to taxonomists for standard genome sequencing and annotation.</title>
        <authorList>
            <consortium name="The Broad Institute Genomics Platform"/>
            <consortium name="The Broad Institute Genome Sequencing Center for Infectious Disease"/>
            <person name="Wu L."/>
            <person name="Ma J."/>
        </authorList>
    </citation>
    <scope>NUCLEOTIDE SEQUENCE [LARGE SCALE GENOMIC DNA]</scope>
    <source>
        <strain evidence="5">CCUG 60898</strain>
    </source>
</reference>
<evidence type="ECO:0000256" key="2">
    <source>
        <dbReference type="ARBA" id="ARBA00022801"/>
    </source>
</evidence>
<keyword evidence="5" id="KW-1185">Reference proteome</keyword>
<dbReference type="InterPro" id="IPR004843">
    <property type="entry name" value="Calcineurin-like_PHP"/>
</dbReference>
<dbReference type="InterPro" id="IPR029052">
    <property type="entry name" value="Metallo-depent_PP-like"/>
</dbReference>
<comment type="caution">
    <text evidence="4">The sequence shown here is derived from an EMBL/GenBank/DDBJ whole genome shotgun (WGS) entry which is preliminary data.</text>
</comment>
<dbReference type="Gene3D" id="3.60.21.10">
    <property type="match status" value="1"/>
</dbReference>
<evidence type="ECO:0000313" key="4">
    <source>
        <dbReference type="EMBL" id="MFD0975766.1"/>
    </source>
</evidence>
<proteinExistence type="predicted"/>
<evidence type="ECO:0000313" key="5">
    <source>
        <dbReference type="Proteomes" id="UP001597100"/>
    </source>
</evidence>
<dbReference type="PANTHER" id="PTHR10161:SF14">
    <property type="entry name" value="TARTRATE-RESISTANT ACID PHOSPHATASE TYPE 5"/>
    <property type="match status" value="1"/>
</dbReference>
<dbReference type="PROSITE" id="PS51257">
    <property type="entry name" value="PROKAR_LIPOPROTEIN"/>
    <property type="match status" value="1"/>
</dbReference>
<organism evidence="4 5">
    <name type="scientific">Salinimicrobium gaetbulicola</name>
    <dbReference type="NCBI Taxonomy" id="999702"/>
    <lineage>
        <taxon>Bacteria</taxon>
        <taxon>Pseudomonadati</taxon>
        <taxon>Bacteroidota</taxon>
        <taxon>Flavobacteriia</taxon>
        <taxon>Flavobacteriales</taxon>
        <taxon>Flavobacteriaceae</taxon>
        <taxon>Salinimicrobium</taxon>
    </lineage>
</organism>
<dbReference type="PANTHER" id="PTHR10161">
    <property type="entry name" value="TARTRATE-RESISTANT ACID PHOSPHATASE TYPE 5"/>
    <property type="match status" value="1"/>
</dbReference>
<protein>
    <submittedName>
        <fullName evidence="4">Metallophosphoesterase</fullName>
    </submittedName>
</protein>
<keyword evidence="2" id="KW-0378">Hydrolase</keyword>